<protein>
    <recommendedName>
        <fullName evidence="3">CCHC-type domain-containing protein</fullName>
    </recommendedName>
</protein>
<keyword evidence="1" id="KW-0862">Zinc</keyword>
<dbReference type="Gene3D" id="4.10.60.10">
    <property type="entry name" value="Zinc finger, CCHC-type"/>
    <property type="match status" value="1"/>
</dbReference>
<feature type="region of interest" description="Disordered" evidence="2">
    <location>
        <begin position="381"/>
        <end position="416"/>
    </location>
</feature>
<dbReference type="InterPro" id="IPR036875">
    <property type="entry name" value="Znf_CCHC_sf"/>
</dbReference>
<name>A0A699I6D1_TANCI</name>
<organism evidence="4">
    <name type="scientific">Tanacetum cinerariifolium</name>
    <name type="common">Dalmatian daisy</name>
    <name type="synonym">Chrysanthemum cinerariifolium</name>
    <dbReference type="NCBI Taxonomy" id="118510"/>
    <lineage>
        <taxon>Eukaryota</taxon>
        <taxon>Viridiplantae</taxon>
        <taxon>Streptophyta</taxon>
        <taxon>Embryophyta</taxon>
        <taxon>Tracheophyta</taxon>
        <taxon>Spermatophyta</taxon>
        <taxon>Magnoliopsida</taxon>
        <taxon>eudicotyledons</taxon>
        <taxon>Gunneridae</taxon>
        <taxon>Pentapetalae</taxon>
        <taxon>asterids</taxon>
        <taxon>campanulids</taxon>
        <taxon>Asterales</taxon>
        <taxon>Asteraceae</taxon>
        <taxon>Asteroideae</taxon>
        <taxon>Anthemideae</taxon>
        <taxon>Anthemidinae</taxon>
        <taxon>Tanacetum</taxon>
    </lineage>
</organism>
<evidence type="ECO:0000256" key="1">
    <source>
        <dbReference type="PROSITE-ProRule" id="PRU00047"/>
    </source>
</evidence>
<evidence type="ECO:0000259" key="3">
    <source>
        <dbReference type="PROSITE" id="PS50158"/>
    </source>
</evidence>
<proteinExistence type="predicted"/>
<evidence type="ECO:0000256" key="2">
    <source>
        <dbReference type="SAM" id="MobiDB-lite"/>
    </source>
</evidence>
<dbReference type="EMBL" id="BKCJ010260193">
    <property type="protein sequence ID" value="GEZ27786.1"/>
    <property type="molecule type" value="Genomic_DNA"/>
</dbReference>
<comment type="caution">
    <text evidence="4">The sequence shown here is derived from an EMBL/GenBank/DDBJ whole genome shotgun (WGS) entry which is preliminary data.</text>
</comment>
<dbReference type="InterPro" id="IPR001878">
    <property type="entry name" value="Znf_CCHC"/>
</dbReference>
<dbReference type="GO" id="GO:0003676">
    <property type="term" value="F:nucleic acid binding"/>
    <property type="evidence" value="ECO:0007669"/>
    <property type="project" value="InterPro"/>
</dbReference>
<dbReference type="PROSITE" id="PS50158">
    <property type="entry name" value="ZF_CCHC"/>
    <property type="match status" value="1"/>
</dbReference>
<evidence type="ECO:0000313" key="4">
    <source>
        <dbReference type="EMBL" id="GEZ27786.1"/>
    </source>
</evidence>
<dbReference type="GO" id="GO:0008270">
    <property type="term" value="F:zinc ion binding"/>
    <property type="evidence" value="ECO:0007669"/>
    <property type="project" value="UniProtKB-KW"/>
</dbReference>
<dbReference type="SMART" id="SM00343">
    <property type="entry name" value="ZnF_C2HC"/>
    <property type="match status" value="2"/>
</dbReference>
<dbReference type="SUPFAM" id="SSF57756">
    <property type="entry name" value="Retrovirus zinc finger-like domains"/>
    <property type="match status" value="1"/>
</dbReference>
<sequence>MDIFLVLVSSDSSKDSVGTPAGRVILFGTIPTTIPDTTLSMTLPATHIDTTPIPTFSPTIPSSPDYTPASPDYSPASDTEFDPSEDPSSDHISPLPATSPFLSSTDDSSGSDIPYTPPSPTHDDSSSSSSSETSLDFLQMLYLILYPVVHLLIIHYQHHHRVRDLVIICVLWHRVLIVHLLISRDHLMILLLRVLLARGVDRLLSSPIPKALSYARTDLLPSPKRNSNLELTMDLEDCSEDSFEPYVPRAVRLGVDFEDKTTKPSRSRGTDLETDVDVERSNGIGIDPEIQEEIDECIAYADALRDRGIDARVIVETIDREEIKTKVTYKTLGDLVQRFYDHTEEILVYHVQAIEGVNEQSDRRMAEALRARDAVKNLGPFIRDGGEQEKVSGNEGNENGGNGNGGNVNGGNGNKGDGNEKYQVKYASCTLLNSALTWWNSYKRTIGIEATYAMSWIELMKLMTEVMVPNKEDKVERFVRGLPDNIQGNVIATEPIQLQDAIHIANNLIDQKLKGYGAENKRSNKCKIHHAGPCTMRCEKCKRVGHMTSDCKVTITSNNQRAPVGSQHGIICYECGRPGYFRKDCPKLRNQMRGNKTGNKNGN</sequence>
<keyword evidence="1" id="KW-0863">Zinc-finger</keyword>
<feature type="region of interest" description="Disordered" evidence="2">
    <location>
        <begin position="50"/>
        <end position="130"/>
    </location>
</feature>
<feature type="domain" description="CCHC-type" evidence="3">
    <location>
        <begin position="572"/>
        <end position="587"/>
    </location>
</feature>
<accession>A0A699I6D1</accession>
<keyword evidence="1" id="KW-0479">Metal-binding</keyword>
<feature type="compositionally biased region" description="Low complexity" evidence="2">
    <location>
        <begin position="50"/>
        <end position="65"/>
    </location>
</feature>
<dbReference type="AlphaFoldDB" id="A0A699I6D1"/>
<gene>
    <name evidence="4" type="ORF">Tci_499759</name>
</gene>
<feature type="compositionally biased region" description="Polar residues" evidence="2">
    <location>
        <begin position="100"/>
        <end position="111"/>
    </location>
</feature>
<feature type="compositionally biased region" description="Gly residues" evidence="2">
    <location>
        <begin position="398"/>
        <end position="416"/>
    </location>
</feature>
<reference evidence="4" key="1">
    <citation type="journal article" date="2019" name="Sci. Rep.">
        <title>Draft genome of Tanacetum cinerariifolium, the natural source of mosquito coil.</title>
        <authorList>
            <person name="Yamashiro T."/>
            <person name="Shiraishi A."/>
            <person name="Satake H."/>
            <person name="Nakayama K."/>
        </authorList>
    </citation>
    <scope>NUCLEOTIDE SEQUENCE</scope>
</reference>